<evidence type="ECO:0000313" key="9">
    <source>
        <dbReference type="EMBL" id="GBC98530.1"/>
    </source>
</evidence>
<proteinExistence type="predicted"/>
<dbReference type="InterPro" id="IPR000297">
    <property type="entry name" value="PPIase_PpiC"/>
</dbReference>
<dbReference type="PROSITE" id="PS51257">
    <property type="entry name" value="PROKAR_LIPOPROTEIN"/>
    <property type="match status" value="1"/>
</dbReference>
<dbReference type="PANTHER" id="PTHR47245:SF1">
    <property type="entry name" value="FOLDASE PROTEIN PRSA"/>
    <property type="match status" value="1"/>
</dbReference>
<keyword evidence="4" id="KW-0697">Rotamase</keyword>
<dbReference type="Pfam" id="PF13145">
    <property type="entry name" value="Rotamase_2"/>
    <property type="match status" value="1"/>
</dbReference>
<comment type="caution">
    <text evidence="9">The sequence shown here is derived from an EMBL/GenBank/DDBJ whole genome shotgun (WGS) entry which is preliminary data.</text>
</comment>
<dbReference type="InterPro" id="IPR050245">
    <property type="entry name" value="PrsA_foldase"/>
</dbReference>
<dbReference type="InterPro" id="IPR027304">
    <property type="entry name" value="Trigger_fact/SurA_dom_sf"/>
</dbReference>
<organism evidence="9 10">
    <name type="scientific">Candidatus Fervidibacter japonicus</name>
    <dbReference type="NCBI Taxonomy" id="2035412"/>
    <lineage>
        <taxon>Bacteria</taxon>
        <taxon>Candidatus Fervidibacterota</taxon>
        <taxon>Candidatus Fervidibacter</taxon>
    </lineage>
</organism>
<evidence type="ECO:0000256" key="4">
    <source>
        <dbReference type="ARBA" id="ARBA00023110"/>
    </source>
</evidence>
<gene>
    <name evidence="9" type="primary">prsA1</name>
    <name evidence="9" type="ORF">HRbin17_01043</name>
</gene>
<accession>A0A2H5XBG3</accession>
<feature type="signal peptide" evidence="7">
    <location>
        <begin position="1"/>
        <end position="21"/>
    </location>
</feature>
<dbReference type="GO" id="GO:0003755">
    <property type="term" value="F:peptidyl-prolyl cis-trans isomerase activity"/>
    <property type="evidence" value="ECO:0007669"/>
    <property type="project" value="UniProtKB-KW"/>
</dbReference>
<feature type="region of interest" description="Disordered" evidence="6">
    <location>
        <begin position="300"/>
        <end position="332"/>
    </location>
</feature>
<dbReference type="AlphaFoldDB" id="A0A2H5XBG3"/>
<dbReference type="EC" id="5.2.1.8" evidence="2"/>
<evidence type="ECO:0000256" key="3">
    <source>
        <dbReference type="ARBA" id="ARBA00022729"/>
    </source>
</evidence>
<keyword evidence="5 9" id="KW-0413">Isomerase</keyword>
<evidence type="ECO:0000256" key="2">
    <source>
        <dbReference type="ARBA" id="ARBA00013194"/>
    </source>
</evidence>
<dbReference type="PANTHER" id="PTHR47245">
    <property type="entry name" value="PEPTIDYLPROLYL ISOMERASE"/>
    <property type="match status" value="1"/>
</dbReference>
<protein>
    <recommendedName>
        <fullName evidence="2">peptidylprolyl isomerase</fullName>
        <ecNumber evidence="2">5.2.1.8</ecNumber>
    </recommendedName>
</protein>
<evidence type="ECO:0000256" key="6">
    <source>
        <dbReference type="SAM" id="MobiDB-lite"/>
    </source>
</evidence>
<feature type="domain" description="PpiC" evidence="8">
    <location>
        <begin position="127"/>
        <end position="254"/>
    </location>
</feature>
<dbReference type="Gene3D" id="1.10.4030.10">
    <property type="entry name" value="Porin chaperone SurA, peptide-binding domain"/>
    <property type="match status" value="1"/>
</dbReference>
<evidence type="ECO:0000256" key="7">
    <source>
        <dbReference type="SAM" id="SignalP"/>
    </source>
</evidence>
<feature type="compositionally biased region" description="Low complexity" evidence="6">
    <location>
        <begin position="309"/>
        <end position="319"/>
    </location>
</feature>
<comment type="catalytic activity">
    <reaction evidence="1">
        <text>[protein]-peptidylproline (omega=180) = [protein]-peptidylproline (omega=0)</text>
        <dbReference type="Rhea" id="RHEA:16237"/>
        <dbReference type="Rhea" id="RHEA-COMP:10747"/>
        <dbReference type="Rhea" id="RHEA-COMP:10748"/>
        <dbReference type="ChEBI" id="CHEBI:83833"/>
        <dbReference type="ChEBI" id="CHEBI:83834"/>
        <dbReference type="EC" id="5.2.1.8"/>
    </reaction>
</comment>
<dbReference type="Proteomes" id="UP000236173">
    <property type="component" value="Unassembled WGS sequence"/>
</dbReference>
<evidence type="ECO:0000256" key="5">
    <source>
        <dbReference type="ARBA" id="ARBA00023235"/>
    </source>
</evidence>
<dbReference type="SUPFAM" id="SSF109998">
    <property type="entry name" value="Triger factor/SurA peptide-binding domain-like"/>
    <property type="match status" value="1"/>
</dbReference>
<feature type="chain" id="PRO_5014110714" description="peptidylprolyl isomerase" evidence="7">
    <location>
        <begin position="22"/>
        <end position="332"/>
    </location>
</feature>
<sequence>MHRWLLVAVSCVALLYGCANRQPVATVGGQVIDRATYQQTLERFYGRSALRWLIQRELLRRANEQQKLISPKDVEREYKNAIRQMGFQDESQFLAFLARQGLDKEAFLADLEFNLILQRLREAAVKPTEKQLREFYERNRLAFAQPPLVRAYILQAPTQQPLLREKQLIAKGEDIAQRAYEFYKDNAVMRSRRGLVEVALNDPHVPPSLARLLAQAPPHQLVGPQLVPEGRFWVLVKVVDRTPPLVPRYEDIKPMVRAAFVQQFGPPPEAIFRSLAQKFPVAVQDPRFKFLEDEIRTQTMVESPSAFQPPTETPELTRPPSREGGGLERHVR</sequence>
<dbReference type="EMBL" id="BEHT01000012">
    <property type="protein sequence ID" value="GBC98530.1"/>
    <property type="molecule type" value="Genomic_DNA"/>
</dbReference>
<reference evidence="10" key="1">
    <citation type="submission" date="2017-09" db="EMBL/GenBank/DDBJ databases">
        <title>Metaegenomics of thermophilic ammonia-oxidizing enrichment culture.</title>
        <authorList>
            <person name="Kato S."/>
            <person name="Suzuki K."/>
        </authorList>
    </citation>
    <scope>NUCLEOTIDE SEQUENCE [LARGE SCALE GENOMIC DNA]</scope>
</reference>
<evidence type="ECO:0000259" key="8">
    <source>
        <dbReference type="Pfam" id="PF13145"/>
    </source>
</evidence>
<evidence type="ECO:0000313" key="10">
    <source>
        <dbReference type="Proteomes" id="UP000236173"/>
    </source>
</evidence>
<keyword evidence="3 7" id="KW-0732">Signal</keyword>
<name>A0A2H5XBG3_9BACT</name>
<evidence type="ECO:0000256" key="1">
    <source>
        <dbReference type="ARBA" id="ARBA00000971"/>
    </source>
</evidence>